<comment type="caution">
    <text evidence="3">The sequence shown here is derived from an EMBL/GenBank/DDBJ whole genome shotgun (WGS) entry which is preliminary data.</text>
</comment>
<evidence type="ECO:0000313" key="4">
    <source>
        <dbReference type="Proteomes" id="UP000319908"/>
    </source>
</evidence>
<reference evidence="3 4" key="1">
    <citation type="journal article" date="2020" name="Antonie Van Leeuwenhoek">
        <title>Rhodopirellula heiligendammensis sp. nov., Rhodopirellula pilleata sp. nov., and Rhodopirellula solitaria sp. nov. isolated from natural or artificial marine surfaces in Northern Germany and California, USA, and emended description of the genus Rhodopirellula.</title>
        <authorList>
            <person name="Kallscheuer N."/>
            <person name="Wiegand S."/>
            <person name="Jogler M."/>
            <person name="Boedeker C."/>
            <person name="Peeters S.H."/>
            <person name="Rast P."/>
            <person name="Heuer A."/>
            <person name="Jetten M.S.M."/>
            <person name="Rohde M."/>
            <person name="Jogler C."/>
        </authorList>
    </citation>
    <scope>NUCLEOTIDE SEQUENCE [LARGE SCALE GENOMIC DNA]</scope>
    <source>
        <strain evidence="3 4">Poly21</strain>
    </source>
</reference>
<sequence>MSDTPSTPDKPTASAEAPVHDGSVPRDAAQEFPVQGAPAPSDPHADKYNDPRAHFGRKGWAAVVAILIGASIFTAASIYARRTRLGETTRFWGAPTIEALQLGDHVMLLPLEGSDFEPVELTAFPGLGHLRKALLDERHYDWSTETSDGVSDFCEQASDVQCVRLEFSDPTLRRFPMAQIDLELNHGVVGPTDQSRRVSVNDRVRPALKYQIGLLTHIKQESYDHRD</sequence>
<keyword evidence="2" id="KW-0812">Transmembrane</keyword>
<evidence type="ECO:0000256" key="1">
    <source>
        <dbReference type="SAM" id="MobiDB-lite"/>
    </source>
</evidence>
<keyword evidence="2" id="KW-1133">Transmembrane helix</keyword>
<keyword evidence="4" id="KW-1185">Reference proteome</keyword>
<dbReference type="RefSeq" id="WP_302120191.1">
    <property type="nucleotide sequence ID" value="NZ_SJPU01000003.1"/>
</dbReference>
<dbReference type="EMBL" id="SJPU01000003">
    <property type="protein sequence ID" value="TWU10900.1"/>
    <property type="molecule type" value="Genomic_DNA"/>
</dbReference>
<evidence type="ECO:0000313" key="3">
    <source>
        <dbReference type="EMBL" id="TWU10900.1"/>
    </source>
</evidence>
<feature type="transmembrane region" description="Helical" evidence="2">
    <location>
        <begin position="59"/>
        <end position="80"/>
    </location>
</feature>
<accession>A0A5C6BG21</accession>
<feature type="region of interest" description="Disordered" evidence="1">
    <location>
        <begin position="1"/>
        <end position="51"/>
    </location>
</feature>
<gene>
    <name evidence="3" type="ORF">Poly21_48060</name>
</gene>
<protein>
    <submittedName>
        <fullName evidence="3">Uncharacterized protein</fullName>
    </submittedName>
</protein>
<proteinExistence type="predicted"/>
<dbReference type="AlphaFoldDB" id="A0A5C6BG21"/>
<evidence type="ECO:0000256" key="2">
    <source>
        <dbReference type="SAM" id="Phobius"/>
    </source>
</evidence>
<dbReference type="Proteomes" id="UP000319908">
    <property type="component" value="Unassembled WGS sequence"/>
</dbReference>
<organism evidence="3 4">
    <name type="scientific">Allorhodopirellula heiligendammensis</name>
    <dbReference type="NCBI Taxonomy" id="2714739"/>
    <lineage>
        <taxon>Bacteria</taxon>
        <taxon>Pseudomonadati</taxon>
        <taxon>Planctomycetota</taxon>
        <taxon>Planctomycetia</taxon>
        <taxon>Pirellulales</taxon>
        <taxon>Pirellulaceae</taxon>
        <taxon>Allorhodopirellula</taxon>
    </lineage>
</organism>
<name>A0A5C6BG21_9BACT</name>
<keyword evidence="2" id="KW-0472">Membrane</keyword>